<reference evidence="4 5" key="1">
    <citation type="submission" date="2014-07" db="EMBL/GenBank/DDBJ databases">
        <authorList>
            <person name="McCorrison J."/>
            <person name="Sanka R."/>
            <person name="Torralba M."/>
            <person name="Gillis M."/>
            <person name="Haft D.H."/>
            <person name="Methe B."/>
            <person name="Sutton G."/>
            <person name="Nelson K.E."/>
        </authorList>
    </citation>
    <scope>NUCLEOTIDE SEQUENCE [LARGE SCALE GENOMIC DNA]</scope>
    <source>
        <strain evidence="4 5">DNF00320</strain>
    </source>
</reference>
<dbReference type="InterPro" id="IPR015943">
    <property type="entry name" value="WD40/YVTN_repeat-like_dom_sf"/>
</dbReference>
<sequence>MRFKNILCMLLASSMSTLAWAGNNISMVVGTYTGSGSQGIYSFSFDQETGIATKQANLMLTNPSYLTISQNGKFIYAVSEVGNTNATLSAISFNKKTGKMILLNSEPTHGEDPCYVELGNGFALTANYSGGTMSYFPLLLNGEVGPNYALFKGTKNVTDLGRQHLPHIHCTKIAYDGYIFATDFSGDKILAYSFDKTKKKIVPQGIAAKIEEHSGPRHLIFSKNGAHAYLINELSGKVTAFNYVNGKLGFLQSIVSDEAHAKGAADIHLSPDGQFLYTSNRLKNDGITIFRVAANGRLTRVGYQQTGIHPRNFAITPNGKFLLVACRDSNKIQVFRRDATTGLLENTQQDIELSKPACIKFVPASE</sequence>
<dbReference type="PANTHER" id="PTHR30344:SF1">
    <property type="entry name" value="6-PHOSPHOGLUCONOLACTONASE"/>
    <property type="match status" value="1"/>
</dbReference>
<gene>
    <name evidence="4" type="ORF">HMPREF0647_00150</name>
</gene>
<dbReference type="SUPFAM" id="SSF51004">
    <property type="entry name" value="C-terminal (heme d1) domain of cytochrome cd1-nitrite reductase"/>
    <property type="match status" value="1"/>
</dbReference>
<feature type="signal peptide" evidence="3">
    <location>
        <begin position="1"/>
        <end position="21"/>
    </location>
</feature>
<evidence type="ECO:0000256" key="2">
    <source>
        <dbReference type="ARBA" id="ARBA00022526"/>
    </source>
</evidence>
<accession>A0A096AHG6</accession>
<dbReference type="AlphaFoldDB" id="A0A096AHG6"/>
<dbReference type="InterPro" id="IPR050282">
    <property type="entry name" value="Cycloisomerase_2"/>
</dbReference>
<feature type="chain" id="PRO_5001924669" evidence="3">
    <location>
        <begin position="22"/>
        <end position="366"/>
    </location>
</feature>
<comment type="caution">
    <text evidence="4">The sequence shown here is derived from an EMBL/GenBank/DDBJ whole genome shotgun (WGS) entry which is preliminary data.</text>
</comment>
<name>A0A096AHG6_9BACT</name>
<dbReference type="PANTHER" id="PTHR30344">
    <property type="entry name" value="6-PHOSPHOGLUCONOLACTONASE-RELATED"/>
    <property type="match status" value="1"/>
</dbReference>
<dbReference type="Gene3D" id="2.130.10.10">
    <property type="entry name" value="YVTN repeat-like/Quinoprotein amine dehydrogenase"/>
    <property type="match status" value="1"/>
</dbReference>
<dbReference type="InterPro" id="IPR019405">
    <property type="entry name" value="Lactonase_7-beta_prop"/>
</dbReference>
<proteinExistence type="inferred from homology"/>
<keyword evidence="3" id="KW-0732">Signal</keyword>
<evidence type="ECO:0000256" key="1">
    <source>
        <dbReference type="ARBA" id="ARBA00005564"/>
    </source>
</evidence>
<keyword evidence="2" id="KW-0119">Carbohydrate metabolism</keyword>
<comment type="similarity">
    <text evidence="1">Belongs to the cycloisomerase 2 family.</text>
</comment>
<evidence type="ECO:0000313" key="5">
    <source>
        <dbReference type="Proteomes" id="UP000029525"/>
    </source>
</evidence>
<dbReference type="Pfam" id="PF10282">
    <property type="entry name" value="Lactonase"/>
    <property type="match status" value="1"/>
</dbReference>
<dbReference type="Proteomes" id="UP000029525">
    <property type="component" value="Unassembled WGS sequence"/>
</dbReference>
<dbReference type="GO" id="GO:0005829">
    <property type="term" value="C:cytosol"/>
    <property type="evidence" value="ECO:0007669"/>
    <property type="project" value="TreeGrafter"/>
</dbReference>
<dbReference type="EMBL" id="JRNQ01000001">
    <property type="protein sequence ID" value="KGF46006.1"/>
    <property type="molecule type" value="Genomic_DNA"/>
</dbReference>
<protein>
    <submittedName>
        <fullName evidence="4">6-phosphogluconolactonase</fullName>
    </submittedName>
</protein>
<dbReference type="RefSeq" id="WP_036862692.1">
    <property type="nucleotide sequence ID" value="NZ_JRNQ01000001.1"/>
</dbReference>
<evidence type="ECO:0000256" key="3">
    <source>
        <dbReference type="SAM" id="SignalP"/>
    </source>
</evidence>
<dbReference type="GO" id="GO:0006006">
    <property type="term" value="P:glucose metabolic process"/>
    <property type="evidence" value="ECO:0007669"/>
    <property type="project" value="UniProtKB-KW"/>
</dbReference>
<keyword evidence="2" id="KW-0313">Glucose metabolism</keyword>
<dbReference type="GO" id="GO:0017057">
    <property type="term" value="F:6-phosphogluconolactonase activity"/>
    <property type="evidence" value="ECO:0007669"/>
    <property type="project" value="TreeGrafter"/>
</dbReference>
<dbReference type="GeneID" id="78530790"/>
<organism evidence="4 5">
    <name type="scientific">Prevotella bivia DNF00320</name>
    <dbReference type="NCBI Taxonomy" id="1401068"/>
    <lineage>
        <taxon>Bacteria</taxon>
        <taxon>Pseudomonadati</taxon>
        <taxon>Bacteroidota</taxon>
        <taxon>Bacteroidia</taxon>
        <taxon>Bacteroidales</taxon>
        <taxon>Prevotellaceae</taxon>
        <taxon>Prevotella</taxon>
    </lineage>
</organism>
<dbReference type="InterPro" id="IPR011048">
    <property type="entry name" value="Haem_d1_sf"/>
</dbReference>
<evidence type="ECO:0000313" key="4">
    <source>
        <dbReference type="EMBL" id="KGF46006.1"/>
    </source>
</evidence>
<dbReference type="FunFam" id="2.130.10.10:FF:000306">
    <property type="entry name" value="3-carboxymuconate cyclase"/>
    <property type="match status" value="1"/>
</dbReference>